<comment type="similarity">
    <text evidence="5">Belongs to the MoaD family. MOCS2A subfamily.</text>
</comment>
<feature type="modified residue" description="1-thioglycine; alternate" evidence="5">
    <location>
        <position position="184"/>
    </location>
</feature>
<comment type="PTM">
    <text evidence="5">C-terminal thiocarboxylation occurs in 2 steps, it is first acyl-adenylated (-COAMP) via the hesA/moeB/thiF part of UBA4, then thiocarboxylated (-COSH) via the rhodanese domain of UBA4.</text>
</comment>
<comment type="subunit">
    <text evidence="5">Heterotetramer; composed of 2 small (MOCS2A) and 2 large (MOCS2B) subunits.</text>
</comment>
<dbReference type="InterPro" id="IPR016155">
    <property type="entry name" value="Mopterin_synth/thiamin_S_b"/>
</dbReference>
<protein>
    <recommendedName>
        <fullName evidence="5">Molybdopterin synthase sulfur carrier subunit</fullName>
    </recommendedName>
    <alternativeName>
        <fullName evidence="5">Common component for nitrate reductase and xanthine dehydrogenase protein G</fullName>
    </alternativeName>
    <alternativeName>
        <fullName evidence="5">Molybdenum cofactor synthesis protein 2 small subunit</fullName>
    </alternativeName>
    <alternativeName>
        <fullName evidence="5">Molybdenum cofactor synthesis protein 2A</fullName>
    </alternativeName>
    <alternativeName>
        <fullName evidence="5">Sulfur carrier protein MOCS2A</fullName>
        <shortName evidence="5">MOCS2A</shortName>
    </alternativeName>
</protein>
<feature type="modified residue" description="Glycyl adenylate; alternate" evidence="5">
    <location>
        <position position="184"/>
    </location>
</feature>
<evidence type="ECO:0000256" key="1">
    <source>
        <dbReference type="ARBA" id="ARBA00022490"/>
    </source>
</evidence>
<evidence type="ECO:0000256" key="3">
    <source>
        <dbReference type="ARBA" id="ARBA00022741"/>
    </source>
</evidence>
<keyword evidence="7" id="KW-1185">Reference proteome</keyword>
<dbReference type="HAMAP" id="MF_03051">
    <property type="entry name" value="MOCS2A"/>
    <property type="match status" value="1"/>
</dbReference>
<dbReference type="PANTHER" id="PTHR33359">
    <property type="entry name" value="MOLYBDOPTERIN SYNTHASE SULFUR CARRIER SUBUNIT"/>
    <property type="match status" value="1"/>
</dbReference>
<proteinExistence type="inferred from homology"/>
<comment type="function">
    <text evidence="5">Acts as a sulfur carrier required for molybdopterin biosynthesis. Component of the molybdopterin synthase complex that catalyzes the conversion of precursor Z into molybdopterin by mediating the incorporation of 2 sulfur atoms into precursor Z to generate a dithiolene group. In the complex, serves as sulfur donor by being thiocarboxylated (-COSH) at its C-terminus by UBA4. After interaction with MOCS2B, the sulfur is then transferred to precursor Z to form molybdopterin.</text>
</comment>
<evidence type="ECO:0000256" key="4">
    <source>
        <dbReference type="ARBA" id="ARBA00023150"/>
    </source>
</evidence>
<sequence length="184" mass="20222">MPTPILDQLPIETLDLIATYIPHNKDRKALRVTCHVLNEVMVPKVFEGIYVGVSDFLSRERDNLAIHISSISFDLPPFQTLSHILNIGNHHANAMDTKGFFQVHYFSSASTYTGKQSESLPAPLPLTQLFSVLESKYPGIRAKVLSSCGISLGEEYVDVEDESAEKVTINPGDEIAIIPPVSSG</sequence>
<dbReference type="InterPro" id="IPR044672">
    <property type="entry name" value="MOCS2A"/>
</dbReference>
<comment type="subcellular location">
    <subcellularLocation>
        <location evidence="5">Cytoplasm</location>
    </subcellularLocation>
</comment>
<dbReference type="PANTHER" id="PTHR33359:SF1">
    <property type="entry name" value="MOLYBDOPTERIN SYNTHASE SULFUR CARRIER SUBUNIT"/>
    <property type="match status" value="1"/>
</dbReference>
<keyword evidence="4 5" id="KW-0501">Molybdenum cofactor biosynthesis</keyword>
<dbReference type="InterPro" id="IPR003749">
    <property type="entry name" value="ThiS/MoaD-like"/>
</dbReference>
<name>A0AAD4D0K7_ASPNN</name>
<dbReference type="GO" id="GO:1990133">
    <property type="term" value="C:molybdopterin adenylyltransferase complex"/>
    <property type="evidence" value="ECO:0007669"/>
    <property type="project" value="TreeGrafter"/>
</dbReference>
<evidence type="ECO:0000313" key="7">
    <source>
        <dbReference type="Proteomes" id="UP001194746"/>
    </source>
</evidence>
<dbReference type="GO" id="GO:0000166">
    <property type="term" value="F:nucleotide binding"/>
    <property type="evidence" value="ECO:0007669"/>
    <property type="project" value="UniProtKB-KW"/>
</dbReference>
<comment type="pathway">
    <text evidence="5">Cofactor biosynthesis; molybdopterin biosynthesis.</text>
</comment>
<evidence type="ECO:0000256" key="2">
    <source>
        <dbReference type="ARBA" id="ARBA00022553"/>
    </source>
</evidence>
<dbReference type="GO" id="GO:0006777">
    <property type="term" value="P:Mo-molybdopterin cofactor biosynthetic process"/>
    <property type="evidence" value="ECO:0007669"/>
    <property type="project" value="UniProtKB-UniRule"/>
</dbReference>
<keyword evidence="1 5" id="KW-0963">Cytoplasm</keyword>
<evidence type="ECO:0000256" key="5">
    <source>
        <dbReference type="HAMAP-Rule" id="MF_03051"/>
    </source>
</evidence>
<dbReference type="InterPro" id="IPR012675">
    <property type="entry name" value="Beta-grasp_dom_sf"/>
</dbReference>
<dbReference type="Proteomes" id="UP001194746">
    <property type="component" value="Unassembled WGS sequence"/>
</dbReference>
<dbReference type="InterPro" id="IPR028887">
    <property type="entry name" value="MOCS2A_euk"/>
</dbReference>
<dbReference type="EMBL" id="VCAU01000001">
    <property type="protein sequence ID" value="KAF9895233.1"/>
    <property type="molecule type" value="Genomic_DNA"/>
</dbReference>
<keyword evidence="3 5" id="KW-0547">Nucleotide-binding</keyword>
<dbReference type="GO" id="GO:0030366">
    <property type="term" value="F:molybdopterin synthase activity"/>
    <property type="evidence" value="ECO:0007669"/>
    <property type="project" value="UniProtKB-UniRule"/>
</dbReference>
<reference evidence="6" key="1">
    <citation type="journal article" date="2019" name="Beilstein J. Org. Chem.">
        <title>Nanangenines: drimane sesquiterpenoids as the dominant metabolite cohort of a novel Australian fungus, Aspergillus nanangensis.</title>
        <authorList>
            <person name="Lacey H.J."/>
            <person name="Gilchrist C.L.M."/>
            <person name="Crombie A."/>
            <person name="Kalaitzis J.A."/>
            <person name="Vuong D."/>
            <person name="Rutledge P.J."/>
            <person name="Turner P."/>
            <person name="Pitt J.I."/>
            <person name="Lacey E."/>
            <person name="Chooi Y.H."/>
            <person name="Piggott A.M."/>
        </authorList>
    </citation>
    <scope>NUCLEOTIDE SEQUENCE</scope>
    <source>
        <strain evidence="6">MST-FP2251</strain>
    </source>
</reference>
<reference evidence="6" key="2">
    <citation type="submission" date="2020-02" db="EMBL/GenBank/DDBJ databases">
        <authorList>
            <person name="Gilchrist C.L.M."/>
            <person name="Chooi Y.-H."/>
        </authorList>
    </citation>
    <scope>NUCLEOTIDE SEQUENCE</scope>
    <source>
        <strain evidence="6">MST-FP2251</strain>
    </source>
</reference>
<dbReference type="GO" id="GO:1990140">
    <property type="term" value="C:molybdopterin synthase complex"/>
    <property type="evidence" value="ECO:0007669"/>
    <property type="project" value="UniProtKB-UniRule"/>
</dbReference>
<dbReference type="Pfam" id="PF02597">
    <property type="entry name" value="ThiS"/>
    <property type="match status" value="1"/>
</dbReference>
<gene>
    <name evidence="5" type="primary">cnxG</name>
    <name evidence="6" type="ORF">FE257_000135</name>
</gene>
<dbReference type="CDD" id="cd00754">
    <property type="entry name" value="Ubl_MoaD"/>
    <property type="match status" value="1"/>
</dbReference>
<dbReference type="AlphaFoldDB" id="A0AAD4D0K7"/>
<dbReference type="Gene3D" id="3.10.20.30">
    <property type="match status" value="1"/>
</dbReference>
<evidence type="ECO:0000313" key="6">
    <source>
        <dbReference type="EMBL" id="KAF9895233.1"/>
    </source>
</evidence>
<keyword evidence="2 5" id="KW-0597">Phosphoprotein</keyword>
<comment type="caution">
    <text evidence="6">The sequence shown here is derived from an EMBL/GenBank/DDBJ whole genome shotgun (WGS) entry which is preliminary data.</text>
</comment>
<organism evidence="6 7">
    <name type="scientific">Aspergillus nanangensis</name>
    <dbReference type="NCBI Taxonomy" id="2582783"/>
    <lineage>
        <taxon>Eukaryota</taxon>
        <taxon>Fungi</taxon>
        <taxon>Dikarya</taxon>
        <taxon>Ascomycota</taxon>
        <taxon>Pezizomycotina</taxon>
        <taxon>Eurotiomycetes</taxon>
        <taxon>Eurotiomycetidae</taxon>
        <taxon>Eurotiales</taxon>
        <taxon>Aspergillaceae</taxon>
        <taxon>Aspergillus</taxon>
        <taxon>Aspergillus subgen. Circumdati</taxon>
    </lineage>
</organism>
<accession>A0AAD4D0K7</accession>
<dbReference type="SUPFAM" id="SSF54285">
    <property type="entry name" value="MoaD/ThiS"/>
    <property type="match status" value="1"/>
</dbReference>